<dbReference type="GO" id="GO:0032259">
    <property type="term" value="P:methylation"/>
    <property type="evidence" value="ECO:0007669"/>
    <property type="project" value="UniProtKB-KW"/>
</dbReference>
<proteinExistence type="predicted"/>
<dbReference type="InterPro" id="IPR050953">
    <property type="entry name" value="N4_N6_ade-DNA_methylase"/>
</dbReference>
<feature type="domain" description="TaqI-like C-terminal specificity" evidence="10">
    <location>
        <begin position="918"/>
        <end position="1040"/>
    </location>
</feature>
<feature type="domain" description="Type II methyltransferase M.TaqI-like" evidence="9">
    <location>
        <begin position="563"/>
        <end position="748"/>
    </location>
</feature>
<dbReference type="Pfam" id="PF07669">
    <property type="entry name" value="Eco57I"/>
    <property type="match status" value="1"/>
</dbReference>
<dbReference type="InterPro" id="IPR029063">
    <property type="entry name" value="SAM-dependent_MTases_sf"/>
</dbReference>
<dbReference type="InterPro" id="IPR002052">
    <property type="entry name" value="DNA_methylase_N6_adenine_CS"/>
</dbReference>
<comment type="catalytic activity">
    <reaction evidence="7">
        <text>a 2'-deoxyadenosine in DNA + S-adenosyl-L-methionine = an N(6)-methyl-2'-deoxyadenosine in DNA + S-adenosyl-L-homocysteine + H(+)</text>
        <dbReference type="Rhea" id="RHEA:15197"/>
        <dbReference type="Rhea" id="RHEA-COMP:12418"/>
        <dbReference type="Rhea" id="RHEA-COMP:12419"/>
        <dbReference type="ChEBI" id="CHEBI:15378"/>
        <dbReference type="ChEBI" id="CHEBI:57856"/>
        <dbReference type="ChEBI" id="CHEBI:59789"/>
        <dbReference type="ChEBI" id="CHEBI:90615"/>
        <dbReference type="ChEBI" id="CHEBI:90616"/>
        <dbReference type="EC" id="2.1.1.72"/>
    </reaction>
</comment>
<keyword evidence="2 11" id="KW-0489">Methyltransferase</keyword>
<organism evidence="11 12">
    <name type="scientific">Aurantimonas aggregata</name>
    <dbReference type="NCBI Taxonomy" id="2047720"/>
    <lineage>
        <taxon>Bacteria</taxon>
        <taxon>Pseudomonadati</taxon>
        <taxon>Pseudomonadota</taxon>
        <taxon>Alphaproteobacteria</taxon>
        <taxon>Hyphomicrobiales</taxon>
        <taxon>Aurantimonadaceae</taxon>
        <taxon>Aurantimonas</taxon>
    </lineage>
</organism>
<dbReference type="Gene3D" id="3.40.50.150">
    <property type="entry name" value="Vaccinia Virus protein VP39"/>
    <property type="match status" value="1"/>
</dbReference>
<dbReference type="GO" id="GO:0003677">
    <property type="term" value="F:DNA binding"/>
    <property type="evidence" value="ECO:0007669"/>
    <property type="project" value="UniProtKB-KW"/>
</dbReference>
<dbReference type="GO" id="GO:0009307">
    <property type="term" value="P:DNA restriction-modification system"/>
    <property type="evidence" value="ECO:0007669"/>
    <property type="project" value="UniProtKB-KW"/>
</dbReference>
<sequence>MFDDSRSFVSRAFLRAELELEFRAYCDDGSDDALLQRLQDWDGRLRLSEVQAEGAFIQTFFVDTWGYGEAGRVGPDEQTLIPKLRIAGEGAGGGMGEADIALGWFRGDLDATPQVLGEFKDIRSRLDAKQNRKGSTRSPVEQALNYVRGARRGLFGNEPVQPWWAFVSDMNEFRLYWWDRAPAEYLRFTIRRQDMLAGPYDLLSASDEARFDRFLFRKLFSRDVLLSPAGKPPLLRLIERQWVRERKLEGAFYDRYKGVRERLFAVMRVNNPDFPGTPTELLRLSQVLLDRFIFAFYCEDMGERMLFPPQFIRDFLRVRSAERFYDPNGSEIWTFFKRLFAAMNAGGAIGGMNVPHINGGLFAPNAAIENLELPNHVFAAAGQGAGKGQLESDPDTLFYLSASYNYAARGEAKESLSLYTLGRIFEQSITELEYRAGELEGRESVAKLSKRKRDGVYYTPEWAVNLLVEETLGPWFVAARTACGYPAESGGMPSKAAADAYVERLRSIRIVDPACGSGAFLISAFRRLLDERKAAAREADRVAGGAVGAGASDALLVAEILANNIYGVDINPASVEITKLALWLHSARSDHPLSSLDHTIRCGNSLIGHDFWVGRAADETMRESINSFDWREAFPGVWPEGAEGGFDVVLGNPPYVKLQNLMKVDPAVVAYLRAERGEDTYRSAQTGNPDLYLPFIEKGLRLLAAGGRMAYIAPSLWTVNDYGEGLRRIIRRRRQLDRWIDFKAYQVFDEAITYTALQFFTKEGGTHVRIALAPDGEAEARDADWNDPALAVPWGAMAEDGEWLMATGAERALIDRLTQTCLRLDDPALTAGITVGIQTSADDVYHLDRIGPGRYLCAPKRLPSYEVLVEDALMKPLVSGAEAKRYEEPATDTYLLFPYERDAGGTMKLITAETMAARYPLGWVYLRSWEAKLRARESAGFDDDQWYRFGRNQNLDRQDRQKLVVAQTVPSMRVCADTSAQMHLNNVRVNGILASEATDDFYLLGVLNGAVADFVFRRIAKPKQGGWFEANKQFIAPLPIPRASAAKQAEIAARARDLQTRWTDRRGLTEAAAARLAVLPRLRRDARWLWPDLPDIATLTEQAPRGLRARGDRLDWAKKQFEELVAARVASLQAALDGGLAMTAEFRRGELRLFAGGAPVLSSVFLDDDAGAVAQAYWQWLLLSRERRDAAAFAAELRRPPSETSTPAGVHPISPDKRRLGLGTEPDELARRAEL</sequence>
<gene>
    <name evidence="11" type="ORF">GTW51_12655</name>
</gene>
<dbReference type="Pfam" id="PF12950">
    <property type="entry name" value="TaqI_C"/>
    <property type="match status" value="1"/>
</dbReference>
<dbReference type="PANTHER" id="PTHR33841">
    <property type="entry name" value="DNA METHYLTRANSFERASE YEEA-RELATED"/>
    <property type="match status" value="1"/>
</dbReference>
<dbReference type="EC" id="2.1.1.72" evidence="1"/>
<evidence type="ECO:0000256" key="4">
    <source>
        <dbReference type="ARBA" id="ARBA00022691"/>
    </source>
</evidence>
<evidence type="ECO:0000256" key="6">
    <source>
        <dbReference type="ARBA" id="ARBA00023125"/>
    </source>
</evidence>
<keyword evidence="12" id="KW-1185">Reference proteome</keyword>
<dbReference type="SUPFAM" id="SSF53335">
    <property type="entry name" value="S-adenosyl-L-methionine-dependent methyltransferases"/>
    <property type="match status" value="1"/>
</dbReference>
<dbReference type="AlphaFoldDB" id="A0A6L9MI95"/>
<dbReference type="PROSITE" id="PS00092">
    <property type="entry name" value="N6_MTASE"/>
    <property type="match status" value="1"/>
</dbReference>
<dbReference type="GO" id="GO:0009007">
    <property type="term" value="F:site-specific DNA-methyltransferase (adenine-specific) activity"/>
    <property type="evidence" value="ECO:0007669"/>
    <property type="project" value="UniProtKB-EC"/>
</dbReference>
<keyword evidence="4" id="KW-0949">S-adenosyl-L-methionine</keyword>
<evidence type="ECO:0000313" key="12">
    <source>
        <dbReference type="Proteomes" id="UP000476332"/>
    </source>
</evidence>
<keyword evidence="6" id="KW-0238">DNA-binding</keyword>
<evidence type="ECO:0000256" key="5">
    <source>
        <dbReference type="ARBA" id="ARBA00022747"/>
    </source>
</evidence>
<keyword evidence="3" id="KW-0808">Transferase</keyword>
<evidence type="ECO:0000259" key="9">
    <source>
        <dbReference type="Pfam" id="PF07669"/>
    </source>
</evidence>
<name>A0A6L9MI95_9HYPH</name>
<accession>A0A6L9MI95</accession>
<feature type="region of interest" description="Disordered" evidence="8">
    <location>
        <begin position="1195"/>
        <end position="1235"/>
    </location>
</feature>
<protein>
    <recommendedName>
        <fullName evidence="1">site-specific DNA-methyltransferase (adenine-specific)</fullName>
        <ecNumber evidence="1">2.1.1.72</ecNumber>
    </recommendedName>
</protein>
<comment type="caution">
    <text evidence="11">The sequence shown here is derived from an EMBL/GenBank/DDBJ whole genome shotgun (WGS) entry which is preliminary data.</text>
</comment>
<dbReference type="EMBL" id="JAAAMJ010000009">
    <property type="protein sequence ID" value="NDV87549.1"/>
    <property type="molecule type" value="Genomic_DNA"/>
</dbReference>
<dbReference type="InterPro" id="IPR011639">
    <property type="entry name" value="MethylTrfase_TaqI-like_dom"/>
</dbReference>
<evidence type="ECO:0000256" key="1">
    <source>
        <dbReference type="ARBA" id="ARBA00011900"/>
    </source>
</evidence>
<evidence type="ECO:0000256" key="8">
    <source>
        <dbReference type="SAM" id="MobiDB-lite"/>
    </source>
</evidence>
<evidence type="ECO:0000259" key="10">
    <source>
        <dbReference type="Pfam" id="PF12950"/>
    </source>
</evidence>
<evidence type="ECO:0000313" key="11">
    <source>
        <dbReference type="EMBL" id="NDV87549.1"/>
    </source>
</evidence>
<evidence type="ECO:0000256" key="2">
    <source>
        <dbReference type="ARBA" id="ARBA00022603"/>
    </source>
</evidence>
<dbReference type="InterPro" id="IPR025931">
    <property type="entry name" value="TaqI_C"/>
</dbReference>
<evidence type="ECO:0000256" key="7">
    <source>
        <dbReference type="ARBA" id="ARBA00047942"/>
    </source>
</evidence>
<dbReference type="PANTHER" id="PTHR33841:SF1">
    <property type="entry name" value="DNA METHYLTRANSFERASE A"/>
    <property type="match status" value="1"/>
</dbReference>
<evidence type="ECO:0000256" key="3">
    <source>
        <dbReference type="ARBA" id="ARBA00022679"/>
    </source>
</evidence>
<dbReference type="Proteomes" id="UP000476332">
    <property type="component" value="Unassembled WGS sequence"/>
</dbReference>
<dbReference type="PRINTS" id="PR00507">
    <property type="entry name" value="N12N6MTFRASE"/>
</dbReference>
<keyword evidence="5" id="KW-0680">Restriction system</keyword>
<reference evidence="11 12" key="1">
    <citation type="submission" date="2020-01" db="EMBL/GenBank/DDBJ databases">
        <title>Genomes of bacteria type strains.</title>
        <authorList>
            <person name="Chen J."/>
            <person name="Zhu S."/>
            <person name="Chen J."/>
        </authorList>
    </citation>
    <scope>NUCLEOTIDE SEQUENCE [LARGE SCALE GENOMIC DNA]</scope>
    <source>
        <strain evidence="11 12">KCTC 52919</strain>
    </source>
</reference>